<accession>A0A147F6T4</accession>
<keyword evidence="1" id="KW-0812">Transmembrane</keyword>
<dbReference type="EMBL" id="LDRV01000063">
    <property type="protein sequence ID" value="KTS11413.1"/>
    <property type="molecule type" value="Genomic_DNA"/>
</dbReference>
<keyword evidence="1" id="KW-0472">Membrane</keyword>
<evidence type="ECO:0000256" key="1">
    <source>
        <dbReference type="SAM" id="Phobius"/>
    </source>
</evidence>
<keyword evidence="2" id="KW-0436">Ligase</keyword>
<dbReference type="RefSeq" id="WP_058597381.1">
    <property type="nucleotide sequence ID" value="NZ_JBFBMN010000001.1"/>
</dbReference>
<keyword evidence="2" id="KW-0030">Aminoacyl-tRNA synthetase</keyword>
<comment type="caution">
    <text evidence="2">The sequence shown here is derived from an EMBL/GenBank/DDBJ whole genome shotgun (WGS) entry which is preliminary data.</text>
</comment>
<name>A0A147F6T4_MICTE</name>
<keyword evidence="1" id="KW-1133">Transmembrane helix</keyword>
<proteinExistence type="predicted"/>
<dbReference type="AlphaFoldDB" id="A0A147F6T4"/>
<evidence type="ECO:0000313" key="3">
    <source>
        <dbReference type="Proteomes" id="UP000072189"/>
    </source>
</evidence>
<dbReference type="PATRIC" id="fig|2033.5.peg.3271"/>
<evidence type="ECO:0000313" key="2">
    <source>
        <dbReference type="EMBL" id="KTS11413.1"/>
    </source>
</evidence>
<gene>
    <name evidence="2" type="ORF">RSA3_10540</name>
</gene>
<dbReference type="OrthoDB" id="5079070at2"/>
<feature type="transmembrane region" description="Helical" evidence="1">
    <location>
        <begin position="101"/>
        <end position="129"/>
    </location>
</feature>
<protein>
    <submittedName>
        <fullName evidence="2">Leucyl-tRNA synthetase</fullName>
    </submittedName>
</protein>
<dbReference type="GO" id="GO:0004812">
    <property type="term" value="F:aminoacyl-tRNA ligase activity"/>
    <property type="evidence" value="ECO:0007669"/>
    <property type="project" value="UniProtKB-KW"/>
</dbReference>
<reference evidence="2 3" key="1">
    <citation type="journal article" date="2016" name="Front. Microbiol.">
        <title>Genomic Resource of Rice Seed Associated Bacteria.</title>
        <authorList>
            <person name="Midha S."/>
            <person name="Bansal K."/>
            <person name="Sharma S."/>
            <person name="Kumar N."/>
            <person name="Patil P.P."/>
            <person name="Chaudhry V."/>
            <person name="Patil P.B."/>
        </authorList>
    </citation>
    <scope>NUCLEOTIDE SEQUENCE [LARGE SCALE GENOMIC DNA]</scope>
    <source>
        <strain evidence="2 3">RSA3</strain>
    </source>
</reference>
<dbReference type="Proteomes" id="UP000072189">
    <property type="component" value="Unassembled WGS sequence"/>
</dbReference>
<organism evidence="2 3">
    <name type="scientific">Microbacterium testaceum</name>
    <name type="common">Aureobacterium testaceum</name>
    <name type="synonym">Brevibacterium testaceum</name>
    <dbReference type="NCBI Taxonomy" id="2033"/>
    <lineage>
        <taxon>Bacteria</taxon>
        <taxon>Bacillati</taxon>
        <taxon>Actinomycetota</taxon>
        <taxon>Actinomycetes</taxon>
        <taxon>Micrococcales</taxon>
        <taxon>Microbacteriaceae</taxon>
        <taxon>Microbacterium</taxon>
    </lineage>
</organism>
<feature type="transmembrane region" description="Helical" evidence="1">
    <location>
        <begin position="12"/>
        <end position="33"/>
    </location>
</feature>
<sequence length="131" mass="13888">MSNALDAVIEIFTWVGLGGGTLLALLAVVLLLADGTWLPARAVVEEVDGGRVVRWFDDRGGVNEAPLSSHDDAKIGSADMADIFYRRGSAHRMRLTRASPVVRFVSLLAAGILGLGLVAFVLSIVVLFARG</sequence>